<dbReference type="SUPFAM" id="SSF88874">
    <property type="entry name" value="Receptor-binding domain of short tail fibre protein gp12"/>
    <property type="match status" value="1"/>
</dbReference>
<name>A0ABP7P064_9SPHI</name>
<sequence>MKNFLFPAVAVIVITTALSFNQKESPATSLGDVKYSILPPDQFKQMNGSGWVLLDGRKVNGSQLQKHFSMNNIPDARGMFLRGLNYDRQDDLIDPFFKEHHRVRVAGEYQGDIVGPHNHGWTGRDGNGYPNKSEQRWMNPTDDPTHENHYPVVSKNNYSTAGVGTETRPKNIALYVYIKIN</sequence>
<proteinExistence type="predicted"/>
<protein>
    <recommendedName>
        <fullName evidence="3">Tail fiber protein</fullName>
    </recommendedName>
</protein>
<evidence type="ECO:0000313" key="1">
    <source>
        <dbReference type="EMBL" id="GAA3957505.1"/>
    </source>
</evidence>
<evidence type="ECO:0000313" key="2">
    <source>
        <dbReference type="Proteomes" id="UP001500742"/>
    </source>
</evidence>
<gene>
    <name evidence="1" type="ORF">GCM10022210_00850</name>
</gene>
<comment type="caution">
    <text evidence="1">The sequence shown here is derived from an EMBL/GenBank/DDBJ whole genome shotgun (WGS) entry which is preliminary data.</text>
</comment>
<dbReference type="EMBL" id="BAAAZC010000002">
    <property type="protein sequence ID" value="GAA3957505.1"/>
    <property type="molecule type" value="Genomic_DNA"/>
</dbReference>
<dbReference type="Proteomes" id="UP001500742">
    <property type="component" value="Unassembled WGS sequence"/>
</dbReference>
<organism evidence="1 2">
    <name type="scientific">Mucilaginibacter dorajii</name>
    <dbReference type="NCBI Taxonomy" id="692994"/>
    <lineage>
        <taxon>Bacteria</taxon>
        <taxon>Pseudomonadati</taxon>
        <taxon>Bacteroidota</taxon>
        <taxon>Sphingobacteriia</taxon>
        <taxon>Sphingobacteriales</taxon>
        <taxon>Sphingobacteriaceae</taxon>
        <taxon>Mucilaginibacter</taxon>
    </lineage>
</organism>
<evidence type="ECO:0008006" key="3">
    <source>
        <dbReference type="Google" id="ProtNLM"/>
    </source>
</evidence>
<dbReference type="RefSeq" id="WP_259092829.1">
    <property type="nucleotide sequence ID" value="NZ_BAAAZC010000002.1"/>
</dbReference>
<keyword evidence="2" id="KW-1185">Reference proteome</keyword>
<reference evidence="2" key="1">
    <citation type="journal article" date="2019" name="Int. J. Syst. Evol. Microbiol.">
        <title>The Global Catalogue of Microorganisms (GCM) 10K type strain sequencing project: providing services to taxonomists for standard genome sequencing and annotation.</title>
        <authorList>
            <consortium name="The Broad Institute Genomics Platform"/>
            <consortium name="The Broad Institute Genome Sequencing Center for Infectious Disease"/>
            <person name="Wu L."/>
            <person name="Ma J."/>
        </authorList>
    </citation>
    <scope>NUCLEOTIDE SEQUENCE [LARGE SCALE GENOMIC DNA]</scope>
    <source>
        <strain evidence="2">JCM 16601</strain>
    </source>
</reference>
<accession>A0ABP7P064</accession>